<feature type="transmembrane region" description="Helical" evidence="8">
    <location>
        <begin position="489"/>
        <end position="509"/>
    </location>
</feature>
<keyword evidence="6 8" id="KW-1133">Transmembrane helix</keyword>
<evidence type="ECO:0000256" key="5">
    <source>
        <dbReference type="ARBA" id="ARBA00022692"/>
    </source>
</evidence>
<comment type="caution">
    <text evidence="9">The sequence shown here is derived from an EMBL/GenBank/DDBJ whole genome shotgun (WGS) entry which is preliminary data.</text>
</comment>
<dbReference type="GO" id="GO:0005886">
    <property type="term" value="C:plasma membrane"/>
    <property type="evidence" value="ECO:0007669"/>
    <property type="project" value="UniProtKB-SubCell"/>
</dbReference>
<accession>A0A418XIW9</accession>
<name>A0A418XIW9_9PSED</name>
<dbReference type="OrthoDB" id="9775735at2"/>
<feature type="transmembrane region" description="Helical" evidence="8">
    <location>
        <begin position="361"/>
        <end position="380"/>
    </location>
</feature>
<keyword evidence="3" id="KW-0813">Transport</keyword>
<sequence length="673" mass="73888">MEPPLSISPISTNPERVRLNPVVFYGSTVLILVLTAALILAPEAAGQFLGLAQTWLSHSFGWYYMLAIGAYLVFVVWIAFSRFGTLKLGADHEKPVFSYGAWAGMLFSSGIGISLLYFAASEPIDHLVNPPEGEPGSHAAARQALQLTFLHWGLHGWAIYALVGLAVGYFAYRHNQPLALRSALLPIFGERLVKGAVGNAVDCFGIFVTLLGLVTNLGIGALQVSSGLEYLFGLPHTQTALLMVILVMSAVATLAAVSGIEKGIRRLSNLNIILFSSLLIFVLVCGPTLMLMNGLVQNVGDYLNGLLLKTFDLYSYTGAPTKSEAWLGLWTLFYWAWWISWAPFVGMFIARISRGRTIRELVGGVLLIPLGFTLAWLSIFGNSALDLVMNQNAVELGKAALEQPSMSIYLLLEHYPLAKIVIGMSIFVGFVLFLTPADSGSVMLANLSRQGGDLDEDAPHWLRIFWSAVITLVTIGLLFAGNFTAMQTMVVLAGLPFSVVLLLYMVGLYKALIRDEQVRQEQAEPLTHGRRAFSQRMAELVQQPAQAVVQAFLDSDVRPALLAAAEQLRGRGLQVQTHLGLGQHELGLRVEHADGQPFVYEVSLDGYFAPPQTLALAEAGSVASEPCRYYRAEVYLFDGTQEYDLMGYTREQITRDVLDQYENHRQLLSRVYC</sequence>
<keyword evidence="4" id="KW-1003">Cell membrane</keyword>
<feature type="transmembrane region" description="Helical" evidence="8">
    <location>
        <begin position="464"/>
        <end position="483"/>
    </location>
</feature>
<feature type="transmembrane region" description="Helical" evidence="8">
    <location>
        <begin position="415"/>
        <end position="434"/>
    </location>
</feature>
<feature type="transmembrane region" description="Helical" evidence="8">
    <location>
        <begin position="192"/>
        <end position="219"/>
    </location>
</feature>
<reference evidence="9 10" key="1">
    <citation type="submission" date="2018-09" db="EMBL/GenBank/DDBJ databases">
        <authorList>
            <person name="Zhu H."/>
        </authorList>
    </citation>
    <scope>NUCLEOTIDE SEQUENCE [LARGE SCALE GENOMIC DNA]</scope>
    <source>
        <strain evidence="9 10">K1S02-6</strain>
    </source>
</reference>
<keyword evidence="7 8" id="KW-0472">Membrane</keyword>
<evidence type="ECO:0000256" key="3">
    <source>
        <dbReference type="ARBA" id="ARBA00022448"/>
    </source>
</evidence>
<organism evidence="9 10">
    <name type="scientific">Pseudomonas cavernicola</name>
    <dbReference type="NCBI Taxonomy" id="2320866"/>
    <lineage>
        <taxon>Bacteria</taxon>
        <taxon>Pseudomonadati</taxon>
        <taxon>Pseudomonadota</taxon>
        <taxon>Gammaproteobacteria</taxon>
        <taxon>Pseudomonadales</taxon>
        <taxon>Pseudomonadaceae</taxon>
        <taxon>Pseudomonas</taxon>
    </lineage>
</organism>
<evidence type="ECO:0000256" key="2">
    <source>
        <dbReference type="ARBA" id="ARBA00005658"/>
    </source>
</evidence>
<evidence type="ECO:0000256" key="6">
    <source>
        <dbReference type="ARBA" id="ARBA00022989"/>
    </source>
</evidence>
<dbReference type="PANTHER" id="PTHR30047:SF7">
    <property type="entry name" value="HIGH-AFFINITY CHOLINE TRANSPORT PROTEIN"/>
    <property type="match status" value="1"/>
</dbReference>
<feature type="transmembrane region" description="Helical" evidence="8">
    <location>
        <begin position="325"/>
        <end position="349"/>
    </location>
</feature>
<comment type="subcellular location">
    <subcellularLocation>
        <location evidence="1">Cell membrane</location>
        <topology evidence="1">Multi-pass membrane protein</topology>
    </subcellularLocation>
</comment>
<feature type="transmembrane region" description="Helical" evidence="8">
    <location>
        <begin position="101"/>
        <end position="120"/>
    </location>
</feature>
<dbReference type="InterPro" id="IPR000060">
    <property type="entry name" value="BCCT_transptr"/>
</dbReference>
<feature type="transmembrane region" description="Helical" evidence="8">
    <location>
        <begin position="239"/>
        <end position="260"/>
    </location>
</feature>
<dbReference type="Pfam" id="PF02028">
    <property type="entry name" value="BCCT"/>
    <property type="match status" value="1"/>
</dbReference>
<dbReference type="PANTHER" id="PTHR30047">
    <property type="entry name" value="HIGH-AFFINITY CHOLINE TRANSPORT PROTEIN-RELATED"/>
    <property type="match status" value="1"/>
</dbReference>
<dbReference type="AlphaFoldDB" id="A0A418XIW9"/>
<gene>
    <name evidence="9" type="ORF">D3879_03715</name>
</gene>
<evidence type="ECO:0000256" key="4">
    <source>
        <dbReference type="ARBA" id="ARBA00022475"/>
    </source>
</evidence>
<evidence type="ECO:0000313" key="10">
    <source>
        <dbReference type="Proteomes" id="UP000284021"/>
    </source>
</evidence>
<comment type="similarity">
    <text evidence="2">Belongs to the BCCT transporter (TC 2.A.15) family.</text>
</comment>
<dbReference type="NCBIfam" id="NF007399">
    <property type="entry name" value="PRK09928.1"/>
    <property type="match status" value="1"/>
</dbReference>
<evidence type="ECO:0000256" key="8">
    <source>
        <dbReference type="SAM" id="Phobius"/>
    </source>
</evidence>
<keyword evidence="10" id="KW-1185">Reference proteome</keyword>
<dbReference type="EMBL" id="QYUR01000002">
    <property type="protein sequence ID" value="RJG12409.1"/>
    <property type="molecule type" value="Genomic_DNA"/>
</dbReference>
<dbReference type="NCBIfam" id="TIGR00842">
    <property type="entry name" value="bcct"/>
    <property type="match status" value="1"/>
</dbReference>
<evidence type="ECO:0000313" key="9">
    <source>
        <dbReference type="EMBL" id="RJG12409.1"/>
    </source>
</evidence>
<feature type="transmembrane region" description="Helical" evidence="8">
    <location>
        <begin position="154"/>
        <end position="172"/>
    </location>
</feature>
<evidence type="ECO:0000256" key="1">
    <source>
        <dbReference type="ARBA" id="ARBA00004651"/>
    </source>
</evidence>
<feature type="transmembrane region" description="Helical" evidence="8">
    <location>
        <begin position="61"/>
        <end position="80"/>
    </location>
</feature>
<dbReference type="GO" id="GO:0022857">
    <property type="term" value="F:transmembrane transporter activity"/>
    <property type="evidence" value="ECO:0007669"/>
    <property type="project" value="InterPro"/>
</dbReference>
<dbReference type="Proteomes" id="UP000284021">
    <property type="component" value="Unassembled WGS sequence"/>
</dbReference>
<keyword evidence="5 8" id="KW-0812">Transmembrane</keyword>
<protein>
    <submittedName>
        <fullName evidence="9">BCCT family transporter</fullName>
    </submittedName>
</protein>
<feature type="transmembrane region" description="Helical" evidence="8">
    <location>
        <begin position="272"/>
        <end position="296"/>
    </location>
</feature>
<feature type="transmembrane region" description="Helical" evidence="8">
    <location>
        <begin position="22"/>
        <end position="41"/>
    </location>
</feature>
<proteinExistence type="inferred from homology"/>
<evidence type="ECO:0000256" key="7">
    <source>
        <dbReference type="ARBA" id="ARBA00023136"/>
    </source>
</evidence>